<name>Q7US62_RHOBA</name>
<dbReference type="EnsemblBacteria" id="CAD73935">
    <property type="protein sequence ID" value="CAD73935"/>
    <property type="gene ID" value="RB4692"/>
</dbReference>
<protein>
    <submittedName>
        <fullName evidence="1">Uncharacterized protein</fullName>
    </submittedName>
</protein>
<gene>
    <name evidence="1" type="ordered locus">RB4692</name>
</gene>
<dbReference type="AlphaFoldDB" id="Q7US62"/>
<dbReference type="KEGG" id="rba:RB4692"/>
<accession>Q7US62</accession>
<proteinExistence type="predicted"/>
<dbReference type="Proteomes" id="UP000001025">
    <property type="component" value="Chromosome"/>
</dbReference>
<keyword evidence="2" id="KW-1185">Reference proteome</keyword>
<dbReference type="STRING" id="243090.RB4692"/>
<dbReference type="EMBL" id="BX294140">
    <property type="protein sequence ID" value="CAD73935.1"/>
    <property type="molecule type" value="Genomic_DNA"/>
</dbReference>
<dbReference type="HOGENOM" id="CLU_2002090_0_0_0"/>
<evidence type="ECO:0000313" key="2">
    <source>
        <dbReference type="Proteomes" id="UP000001025"/>
    </source>
</evidence>
<reference evidence="1 2" key="1">
    <citation type="journal article" date="2003" name="Proc. Natl. Acad. Sci. U.S.A.">
        <title>Complete genome sequence of the marine planctomycete Pirellula sp. strain 1.</title>
        <authorList>
            <person name="Gloeckner F.O."/>
            <person name="Kube M."/>
            <person name="Bauer M."/>
            <person name="Teeling H."/>
            <person name="Lombardot T."/>
            <person name="Ludwig W."/>
            <person name="Gade D."/>
            <person name="Beck A."/>
            <person name="Borzym K."/>
            <person name="Heitmann K."/>
            <person name="Rabus R."/>
            <person name="Schlesner H."/>
            <person name="Amann R."/>
            <person name="Reinhardt R."/>
        </authorList>
    </citation>
    <scope>NUCLEOTIDE SEQUENCE [LARGE SCALE GENOMIC DNA]</scope>
    <source>
        <strain evidence="2">DSM 10527 / NCIMB 13988 / SH1</strain>
    </source>
</reference>
<evidence type="ECO:0000313" key="1">
    <source>
        <dbReference type="EMBL" id="CAD73935.1"/>
    </source>
</evidence>
<dbReference type="InParanoid" id="Q7US62"/>
<sequence length="124" mass="14204">MELHRPLAAAKSAGPPLYTSMTYFQGRRQRTQFGCLRFSAMPRQLGSVRRRPRSNHHRPTPANVANSFPQAAIPRCTWLFHPYPETVSFLLFNLMEFSCAIHLARTSTVLLWWNCWLSSPSLAS</sequence>
<organism evidence="1 2">
    <name type="scientific">Rhodopirellula baltica (strain DSM 10527 / NCIMB 13988 / SH1)</name>
    <dbReference type="NCBI Taxonomy" id="243090"/>
    <lineage>
        <taxon>Bacteria</taxon>
        <taxon>Pseudomonadati</taxon>
        <taxon>Planctomycetota</taxon>
        <taxon>Planctomycetia</taxon>
        <taxon>Pirellulales</taxon>
        <taxon>Pirellulaceae</taxon>
        <taxon>Rhodopirellula</taxon>
    </lineage>
</organism>